<accession>A0A6J5AL33</accession>
<gene>
    <name evidence="1" type="ORF">LMG22037_02033</name>
</gene>
<evidence type="ECO:0000313" key="2">
    <source>
        <dbReference type="Proteomes" id="UP000494249"/>
    </source>
</evidence>
<organism evidence="1 2">
    <name type="scientific">Paraburkholderia phenoliruptrix</name>
    <dbReference type="NCBI Taxonomy" id="252970"/>
    <lineage>
        <taxon>Bacteria</taxon>
        <taxon>Pseudomonadati</taxon>
        <taxon>Pseudomonadota</taxon>
        <taxon>Betaproteobacteria</taxon>
        <taxon>Burkholderiales</taxon>
        <taxon>Burkholderiaceae</taxon>
        <taxon>Paraburkholderia</taxon>
    </lineage>
</organism>
<proteinExistence type="predicted"/>
<reference evidence="1 2" key="1">
    <citation type="submission" date="2020-04" db="EMBL/GenBank/DDBJ databases">
        <authorList>
            <person name="De Canck E."/>
        </authorList>
    </citation>
    <scope>NUCLEOTIDE SEQUENCE [LARGE SCALE GENOMIC DNA]</scope>
    <source>
        <strain evidence="1 2">LMG 22037</strain>
    </source>
</reference>
<evidence type="ECO:0000313" key="1">
    <source>
        <dbReference type="EMBL" id="CAB3672772.1"/>
    </source>
</evidence>
<sequence>MPAHHAHVVVKSFVRRAARARQPRAYRGLFVKAVRICFNAKKPDQIFIAFDTDFARGLERAPQPRRQRRIVCQLRIVFA</sequence>
<protein>
    <submittedName>
        <fullName evidence="1">Uncharacterized protein</fullName>
    </submittedName>
</protein>
<name>A0A6J5AL33_9BURK</name>
<dbReference type="EMBL" id="CADIKB010000007">
    <property type="protein sequence ID" value="CAB3672772.1"/>
    <property type="molecule type" value="Genomic_DNA"/>
</dbReference>
<dbReference type="Proteomes" id="UP000494249">
    <property type="component" value="Unassembled WGS sequence"/>
</dbReference>
<dbReference type="AlphaFoldDB" id="A0A6J5AL33"/>